<comment type="caution">
    <text evidence="6">The sequence shown here is derived from an EMBL/GenBank/DDBJ whole genome shotgun (WGS) entry which is preliminary data.</text>
</comment>
<dbReference type="CDD" id="cd04084">
    <property type="entry name" value="CBM6_xylanase-like"/>
    <property type="match status" value="1"/>
</dbReference>
<sequence>MKLRWKAVALAAAVLGASAAPAAAQTPRFDVLVFSKTTGFRHSDAIDAGKTGIQALGTANNFNVTITEDATQFTDANLRPYEVVVMLHPDGEGILNAAQRTAFERWYQRGKGLVGIHAAANADRDWDWMADARGGSLFNNHPAIQQATVKITEPDHPATQGIPADWVRTDEWYNFTKEPAGVKVLAKLDESTYNEEDGSAEADDHPIVWCSNFDRGRSFYTALGHAGTAWDEANYRKHILGAIEWAAGTAPGDCGAPRDGIPTDASFDKVTLDDNTENPMEIAIGPGGNVYYVELAGKVKLYNAATRSVRTVGTIPVHRGNENGLLGIALDPNFATNKWLYLFYSAPSPEEQHVSRFTLNEAGNVDLTSEKVLLKIPHQRIVCCHSAGSMAFGPGGLLHISTGDDTEHSQSQGYNPIDDDVIRNNPGDNPDADRAYDARRTSGNTNDLRGKILRIKPEPDGTYSIPAGNLFPPFQSDATKTRPEIYTMGHRNPFRIAVDQQTGWVYNGEVGPDANSENANRGSRGYDELNQIRQAGNMGWPYCIADNKAYRDWTFPSGPAGETFDCAGGPNNTSNYNTGLAKTPPATGALLWWPYSPYPSGFPWASGPTAIPTGSGRTAIAGPTYHFDAGSQADTKLPAYYDKKVFFADWSRDWIATLTLDAQGKPAEVRRFMPGADFRHPQDIEMGPDGTLYVLEWGRDFNYAGSGINPDSGLYRIDYVKGSRTPVAKAAVDKDSGALPLVATFSSAGSEDPDGDTLTYEWDFGDGSAKATAANPTHTFTTGGTYTVKLTVTDTSGKSGTSTVLVTVGNTRPTVALDIPQGGVYGWGDSIAYKVTVTDPEDGTIDCSKVVVSPGIFHDEGGNAHVHPGVNKTGCEGTIQVEQESGHEKSANIALVLTATYLDNGAPNSQPLEGATTRRLNPKEIQAEHYSGQNGTTAVDNASADGGRRVSSLDPGDSFFFEPVSLKGVQRVSFRYASTGAGGLAELRLDSPTGPVVGTADLTASGGANVYKTGTATITAPDDASHKLYVVAAARTGGPTTALYDIDSLTFSGKGVAANAAPEVSISADAVSGVAPFPVTFTGNVLDPEGGALTYAWDFDSNGTTDATTKDATHIYTAVGSYTATLTATDAGGKHQQATIRIDATTAVASCPGDDDFLGTSLNTGKWSVVREDPTAMNVSGGSLNITSQNFDIHGGGTGLRNIVTQPLPTSGAWTATIKANWDPTTNYNNAGLMVYGDDANFIKAGMVWSGGRKFEAFKELNNTATALGSATATLPGTFPTTWYLRLTSNGTTIQPAYSADGITWTNYGATTNLTGITAPRIGVYATSASAVNRELKVDWFKLTTPETPADEFDGAALNLCRWTDIVRHEPGGYTVADGKLTLPAAHGDFFANGANNNPNMLLQRAPTGPWTMETRLTFDPNENYEQAGLLVYGDDGNYVKADYVYSGGRVLEFLNETNNVAAGFDGAANINSRPTTVNLRIVSDGTTLRAYYRFDGDAAWTTFGSPTALSIAGANPKIGIYANDSNATVTTRDNAVFEYFRITAGVPDATAPTSAATTAGTGPVTVTVTGADESGGSGIDKLEYRLDGGAWTAYTEPVVVSAVGAHTLEHRATDKAGNVSTVGSVTFTIAPPTTGESVTKDVDLSGSVPGTLALTIGTPPAFGTFMPGVTAEYNASAQLQITSTAADAKLTVSDPSAVHTGKLVNGTFGLPQPVQVKATSARGGTGAFAPVGTTSAPTTLLTYSGPVGKDTATIDFKQSIAETDDLRRGTYAKALTFTLSTTTP</sequence>
<dbReference type="InterPro" id="IPR013320">
    <property type="entry name" value="ConA-like_dom_sf"/>
</dbReference>
<dbReference type="OrthoDB" id="5522149at2"/>
<dbReference type="InterPro" id="IPR008979">
    <property type="entry name" value="Galactose-bd-like_sf"/>
</dbReference>
<feature type="compositionally biased region" description="Polar residues" evidence="2">
    <location>
        <begin position="931"/>
        <end position="940"/>
    </location>
</feature>
<dbReference type="SMART" id="SM00606">
    <property type="entry name" value="CBD_IV"/>
    <property type="match status" value="1"/>
</dbReference>
<dbReference type="GO" id="GO:0005975">
    <property type="term" value="P:carbohydrate metabolic process"/>
    <property type="evidence" value="ECO:0007669"/>
    <property type="project" value="UniProtKB-ARBA"/>
</dbReference>
<dbReference type="InterPro" id="IPR035986">
    <property type="entry name" value="PKD_dom_sf"/>
</dbReference>
<dbReference type="GO" id="GO:0030246">
    <property type="term" value="F:carbohydrate binding"/>
    <property type="evidence" value="ECO:0007669"/>
    <property type="project" value="InterPro"/>
</dbReference>
<dbReference type="Gene3D" id="2.60.120.260">
    <property type="entry name" value="Galactose-binding domain-like"/>
    <property type="match status" value="1"/>
</dbReference>
<dbReference type="SUPFAM" id="SSF49299">
    <property type="entry name" value="PKD domain"/>
    <property type="match status" value="2"/>
</dbReference>
<feature type="chain" id="PRO_5039612931" evidence="3">
    <location>
        <begin position="23"/>
        <end position="1785"/>
    </location>
</feature>
<dbReference type="RefSeq" id="WP_121258215.1">
    <property type="nucleotide sequence ID" value="NZ_RBIL01000003.1"/>
</dbReference>
<dbReference type="SUPFAM" id="SSF49899">
    <property type="entry name" value="Concanavalin A-like lectins/glucanases"/>
    <property type="match status" value="2"/>
</dbReference>
<dbReference type="Pfam" id="PF00801">
    <property type="entry name" value="PKD"/>
    <property type="match status" value="1"/>
</dbReference>
<dbReference type="InterPro" id="IPR029062">
    <property type="entry name" value="Class_I_gatase-like"/>
</dbReference>
<dbReference type="Gene3D" id="2.120.10.30">
    <property type="entry name" value="TolB, C-terminal domain"/>
    <property type="match status" value="1"/>
</dbReference>
<dbReference type="InterPro" id="IPR000601">
    <property type="entry name" value="PKD_dom"/>
</dbReference>
<dbReference type="InterPro" id="IPR006584">
    <property type="entry name" value="Cellulose-bd_IV"/>
</dbReference>
<evidence type="ECO:0000256" key="2">
    <source>
        <dbReference type="SAM" id="MobiDB-lite"/>
    </source>
</evidence>
<proteinExistence type="predicted"/>
<dbReference type="Pfam" id="PF17851">
    <property type="entry name" value="GH43_C2"/>
    <property type="match status" value="2"/>
</dbReference>
<dbReference type="PROSITE" id="PS51175">
    <property type="entry name" value="CBM6"/>
    <property type="match status" value="1"/>
</dbReference>
<dbReference type="Pfam" id="PF18911">
    <property type="entry name" value="PKD_4"/>
    <property type="match status" value="1"/>
</dbReference>
<dbReference type="Gene3D" id="2.60.120.200">
    <property type="match status" value="2"/>
</dbReference>
<dbReference type="InterPro" id="IPR014756">
    <property type="entry name" value="Ig_E-set"/>
</dbReference>
<dbReference type="SUPFAM" id="SSF49785">
    <property type="entry name" value="Galactose-binding domain-like"/>
    <property type="match status" value="1"/>
</dbReference>
<dbReference type="InterPro" id="IPR013783">
    <property type="entry name" value="Ig-like_fold"/>
</dbReference>
<evidence type="ECO:0000313" key="7">
    <source>
        <dbReference type="Proteomes" id="UP000278962"/>
    </source>
</evidence>
<feature type="region of interest" description="Disordered" evidence="2">
    <location>
        <begin position="931"/>
        <end position="950"/>
    </location>
</feature>
<dbReference type="PROSITE" id="PS50093">
    <property type="entry name" value="PKD"/>
    <property type="match status" value="2"/>
</dbReference>
<dbReference type="Pfam" id="PF06283">
    <property type="entry name" value="ThuA"/>
    <property type="match status" value="1"/>
</dbReference>
<dbReference type="SUPFAM" id="SSF52317">
    <property type="entry name" value="Class I glutamine amidotransferase-like"/>
    <property type="match status" value="1"/>
</dbReference>
<feature type="signal peptide" evidence="3">
    <location>
        <begin position="1"/>
        <end position="22"/>
    </location>
</feature>
<keyword evidence="7" id="KW-1185">Reference proteome</keyword>
<dbReference type="SUPFAM" id="SSF81296">
    <property type="entry name" value="E set domains"/>
    <property type="match status" value="1"/>
</dbReference>
<dbReference type="InterPro" id="IPR041542">
    <property type="entry name" value="GH43_C2"/>
</dbReference>
<feature type="compositionally biased region" description="Basic and acidic residues" evidence="2">
    <location>
        <begin position="431"/>
        <end position="440"/>
    </location>
</feature>
<dbReference type="InterPro" id="IPR012938">
    <property type="entry name" value="Glc/Sorbosone_DH"/>
</dbReference>
<dbReference type="SMART" id="SM00089">
    <property type="entry name" value="PKD"/>
    <property type="match status" value="2"/>
</dbReference>
<dbReference type="PANTHER" id="PTHR40469:SF2">
    <property type="entry name" value="GALACTOSE-BINDING DOMAIN-LIKE SUPERFAMILY PROTEIN"/>
    <property type="match status" value="1"/>
</dbReference>
<evidence type="ECO:0000256" key="1">
    <source>
        <dbReference type="ARBA" id="ARBA00022729"/>
    </source>
</evidence>
<dbReference type="InterPro" id="IPR029010">
    <property type="entry name" value="ThuA-like"/>
</dbReference>
<gene>
    <name evidence="6" type="ORF">C8N24_6430</name>
</gene>
<evidence type="ECO:0000259" key="5">
    <source>
        <dbReference type="PROSITE" id="PS51175"/>
    </source>
</evidence>
<dbReference type="InterPro" id="IPR022409">
    <property type="entry name" value="PKD/Chitinase_dom"/>
</dbReference>
<dbReference type="InterPro" id="IPR005084">
    <property type="entry name" value="CBM6"/>
</dbReference>
<keyword evidence="1 3" id="KW-0732">Signal</keyword>
<dbReference type="Gene3D" id="2.60.40.10">
    <property type="entry name" value="Immunoglobulins"/>
    <property type="match status" value="3"/>
</dbReference>
<feature type="domain" description="PKD" evidence="4">
    <location>
        <begin position="726"/>
        <end position="808"/>
    </location>
</feature>
<dbReference type="NCBIfam" id="NF047446">
    <property type="entry name" value="barrel_OmpL47"/>
    <property type="match status" value="1"/>
</dbReference>
<dbReference type="Pfam" id="PF03422">
    <property type="entry name" value="CBM_6"/>
    <property type="match status" value="1"/>
</dbReference>
<evidence type="ECO:0000259" key="4">
    <source>
        <dbReference type="PROSITE" id="PS50093"/>
    </source>
</evidence>
<dbReference type="SUPFAM" id="SSF50952">
    <property type="entry name" value="Soluble quinoprotein glucose dehydrogenase"/>
    <property type="match status" value="1"/>
</dbReference>
<dbReference type="CDD" id="cd00146">
    <property type="entry name" value="PKD"/>
    <property type="match status" value="2"/>
</dbReference>
<dbReference type="EMBL" id="RBIL01000003">
    <property type="protein sequence ID" value="RKQ84800.1"/>
    <property type="molecule type" value="Genomic_DNA"/>
</dbReference>
<dbReference type="Gene3D" id="3.40.50.880">
    <property type="match status" value="1"/>
</dbReference>
<dbReference type="InterPro" id="IPR011041">
    <property type="entry name" value="Quinoprot_gluc/sorb_DH_b-prop"/>
</dbReference>
<dbReference type="InterPro" id="IPR011042">
    <property type="entry name" value="6-blade_b-propeller_TolB-like"/>
</dbReference>
<protein>
    <submittedName>
        <fullName evidence="6">Glucose/arabinose dehydrogenase</fullName>
    </submittedName>
</protein>
<feature type="domain" description="CBM6" evidence="5">
    <location>
        <begin position="923"/>
        <end position="1052"/>
    </location>
</feature>
<reference evidence="6 7" key="1">
    <citation type="submission" date="2018-10" db="EMBL/GenBank/DDBJ databases">
        <title>Genomic Encyclopedia of Archaeal and Bacterial Type Strains, Phase II (KMG-II): from individual species to whole genera.</title>
        <authorList>
            <person name="Goeker M."/>
        </authorList>
    </citation>
    <scope>NUCLEOTIDE SEQUENCE [LARGE SCALE GENOMIC DNA]</scope>
    <source>
        <strain evidence="6 7">DSM 14954</strain>
    </source>
</reference>
<dbReference type="Pfam" id="PF07995">
    <property type="entry name" value="GSDH"/>
    <property type="match status" value="1"/>
</dbReference>
<accession>A0A660L0L3</accession>
<evidence type="ECO:0000256" key="3">
    <source>
        <dbReference type="SAM" id="SignalP"/>
    </source>
</evidence>
<dbReference type="Proteomes" id="UP000278962">
    <property type="component" value="Unassembled WGS sequence"/>
</dbReference>
<evidence type="ECO:0000313" key="6">
    <source>
        <dbReference type="EMBL" id="RKQ84800.1"/>
    </source>
</evidence>
<dbReference type="InterPro" id="IPR058094">
    <property type="entry name" value="Ig-like_OmpL47-like"/>
</dbReference>
<dbReference type="PANTHER" id="PTHR40469">
    <property type="entry name" value="SECRETED GLYCOSYL HYDROLASE"/>
    <property type="match status" value="1"/>
</dbReference>
<feature type="domain" description="PKD" evidence="4">
    <location>
        <begin position="1062"/>
        <end position="1149"/>
    </location>
</feature>
<name>A0A660L0L3_9ACTN</name>
<feature type="region of interest" description="Disordered" evidence="2">
    <location>
        <begin position="403"/>
        <end position="444"/>
    </location>
</feature>
<organism evidence="6 7">
    <name type="scientific">Solirubrobacter pauli</name>
    <dbReference type="NCBI Taxonomy" id="166793"/>
    <lineage>
        <taxon>Bacteria</taxon>
        <taxon>Bacillati</taxon>
        <taxon>Actinomycetota</taxon>
        <taxon>Thermoleophilia</taxon>
        <taxon>Solirubrobacterales</taxon>
        <taxon>Solirubrobacteraceae</taxon>
        <taxon>Solirubrobacter</taxon>
    </lineage>
</organism>